<dbReference type="PANTHER" id="PTHR32448">
    <property type="entry name" value="OS08G0158400 PROTEIN"/>
    <property type="match status" value="1"/>
</dbReference>
<reference evidence="15" key="1">
    <citation type="submission" date="2019-08" db="EMBL/GenBank/DDBJ databases">
        <authorList>
            <person name="Liu F."/>
        </authorList>
    </citation>
    <scope>NUCLEOTIDE SEQUENCE [LARGE SCALE GENOMIC DNA]</scope>
    <source>
        <strain evidence="15">PA1801</strain>
        <tissue evidence="15">Leaf</tissue>
    </source>
</reference>
<dbReference type="InterPro" id="IPR006094">
    <property type="entry name" value="Oxid_FAD_bind_N"/>
</dbReference>
<dbReference type="Pfam" id="PF01565">
    <property type="entry name" value="FAD_binding_4"/>
    <property type="match status" value="2"/>
</dbReference>
<feature type="chain" id="PRO_5022826989" evidence="13">
    <location>
        <begin position="22"/>
        <end position="1127"/>
    </location>
</feature>
<keyword evidence="9" id="KW-0274">FAD</keyword>
<gene>
    <name evidence="15" type="ORF">EPI10_026569</name>
</gene>
<evidence type="ECO:0000256" key="2">
    <source>
        <dbReference type="ARBA" id="ARBA00004191"/>
    </source>
</evidence>
<dbReference type="PROSITE" id="PS51387">
    <property type="entry name" value="FAD_PCMH"/>
    <property type="match status" value="2"/>
</dbReference>
<dbReference type="FunFam" id="3.30.43.10:FF:000004">
    <property type="entry name" value="Berberine bridge enzyme-like 15"/>
    <property type="match status" value="2"/>
</dbReference>
<evidence type="ECO:0000259" key="14">
    <source>
        <dbReference type="PROSITE" id="PS51387"/>
    </source>
</evidence>
<keyword evidence="11" id="KW-1015">Disulfide bond</keyword>
<evidence type="ECO:0000256" key="3">
    <source>
        <dbReference type="ARBA" id="ARBA00005466"/>
    </source>
</evidence>
<comment type="similarity">
    <text evidence="3">Belongs to the oxygen-dependent FAD-linked oxidoreductase family.</text>
</comment>
<evidence type="ECO:0000313" key="16">
    <source>
        <dbReference type="Proteomes" id="UP000325315"/>
    </source>
</evidence>
<dbReference type="SUPFAM" id="SSF56176">
    <property type="entry name" value="FAD-binding/transporter-associated domain-like"/>
    <property type="match status" value="3"/>
</dbReference>
<evidence type="ECO:0000313" key="15">
    <source>
        <dbReference type="EMBL" id="KAA3459845.1"/>
    </source>
</evidence>
<comment type="caution">
    <text evidence="15">The sequence shown here is derived from an EMBL/GenBank/DDBJ whole genome shotgun (WGS) entry which is preliminary data.</text>
</comment>
<keyword evidence="16" id="KW-1185">Reference proteome</keyword>
<comment type="cofactor">
    <cofactor evidence="1">
        <name>FAD</name>
        <dbReference type="ChEBI" id="CHEBI:57692"/>
    </cofactor>
</comment>
<dbReference type="Gene3D" id="3.30.43.10">
    <property type="entry name" value="Uridine Diphospho-n-acetylenolpyruvylglucosamine Reductase, domain 2"/>
    <property type="match status" value="2"/>
</dbReference>
<keyword evidence="10" id="KW-0560">Oxidoreductase</keyword>
<proteinExistence type="inferred from homology"/>
<organism evidence="15 16">
    <name type="scientific">Gossypium australe</name>
    <dbReference type="NCBI Taxonomy" id="47621"/>
    <lineage>
        <taxon>Eukaryota</taxon>
        <taxon>Viridiplantae</taxon>
        <taxon>Streptophyta</taxon>
        <taxon>Embryophyta</taxon>
        <taxon>Tracheophyta</taxon>
        <taxon>Spermatophyta</taxon>
        <taxon>Magnoliopsida</taxon>
        <taxon>eudicotyledons</taxon>
        <taxon>Gunneridae</taxon>
        <taxon>Pentapetalae</taxon>
        <taxon>rosids</taxon>
        <taxon>malvids</taxon>
        <taxon>Malvales</taxon>
        <taxon>Malvaceae</taxon>
        <taxon>Malvoideae</taxon>
        <taxon>Gossypium</taxon>
    </lineage>
</organism>
<protein>
    <submittedName>
        <fullName evidence="15">Cannabidiolic acid synthase-like 1</fullName>
    </submittedName>
</protein>
<dbReference type="AlphaFoldDB" id="A0A5B6UZ88"/>
<keyword evidence="8" id="KW-0547">Nucleotide-binding</keyword>
<evidence type="ECO:0000256" key="13">
    <source>
        <dbReference type="SAM" id="SignalP"/>
    </source>
</evidence>
<comment type="subcellular location">
    <subcellularLocation>
        <location evidence="2">Secreted</location>
        <location evidence="2">Cell wall</location>
    </subcellularLocation>
</comment>
<keyword evidence="7 13" id="KW-0732">Signal</keyword>
<evidence type="ECO:0000256" key="6">
    <source>
        <dbReference type="ARBA" id="ARBA00022630"/>
    </source>
</evidence>
<dbReference type="OrthoDB" id="407275at2759"/>
<dbReference type="EMBL" id="SMMG02000009">
    <property type="protein sequence ID" value="KAA3459845.1"/>
    <property type="molecule type" value="Genomic_DNA"/>
</dbReference>
<dbReference type="InterPro" id="IPR036318">
    <property type="entry name" value="FAD-bd_PCMH-like_sf"/>
</dbReference>
<dbReference type="Pfam" id="PF08031">
    <property type="entry name" value="BBE"/>
    <property type="match status" value="1"/>
</dbReference>
<dbReference type="InterPro" id="IPR016169">
    <property type="entry name" value="FAD-bd_PCMH_sub2"/>
</dbReference>
<dbReference type="Gene3D" id="3.30.465.10">
    <property type="match status" value="3"/>
</dbReference>
<sequence>MFPSLFVFLLSVSWESSSTLAYPSQGFLHCLSLHFANSTSISKLVYTQPNSSLSSVLKSSAQNFRFTTPSTPTPLFIITPLQPSHIQAAIYCSRIHGLHVRTRSGGHDFEGLSYTTANYIAPFVVVDLVNLRSVQVDVEKATAWVESGATIGELYYGIAQKSRTLAFPAGLFYTVGVGGQFSGGGYGPLFRKYGLAANNVIDARLIDAKGRILDRKSMGDDLFWAIRGGGGGSFGIVLAWKLKLVAVPAIVTVFTVSKTLEQNATKLVHRWQSIAHKFPKVLMSIFISSVKSSEADKKMTIQAYFSSMFLGSIDELVPLMEERFSEFGLVRDDCLEMSWVEAILSTQGGVQLETLLERHQKTGVSQTFFKAKFDYVKQPIPEMGLEGLWPMFYEEEAKKANIFLVAYGGKMDEIPETEIPFPHRAGTIYSIIYVVDWDEKENKNSKRFLNWIRRVYDYMTPYVSNSPREAYVNYKDLQIGSNNMFSCKGSYAQAKIWGRKYFKNNFDRLVYIKTKEFLHCLSLRSPNSSIAKLVYTQNNSSYSSVLKSAAQNFRFTTPSTPKPLAIVTPLHASHIQAAVYCCRKHGLQVRTRSGGHDFEGLSYTSAYKVPFVVIDLVNLRSVRVNVEKATAWVESGATVGELYDEISRKSKLFAFPAGICPTLGVGGHLSGGGYGLLFRKYGLGADNVIDARLIDVKGRILDKKSMGEDLFWAIRGGGGGTFGIVFAWKLKLVAVPANVTVFTVRKTLEQNATKLVHRWQSIAHKFPKEIYAGIAIARVNSSEDEGKMTIQASFTSTFLGSIDELIPLMEEKFPELGLVKEDCLEMSWAESNVYSFLFLLRSPSETLLNRNQKSSISKTFFKAKSDFVKQPIPESAFEGLWSKFYEDEAKSAIMLLVAFGGKMDEILETEYPYPHRAGNLYIILYTVDWEEKENINSENFKSWMRRVYNYMTPYVSNSPREAYVNYRDLDIGTNKINNRKRSYAKARVWVKLVLFIIGTLAFPAGNGHTVGLGGHLSGRGFGVLFRKYGLAADNVIDARLIDVKGRVLDRKSMGENLFWAIRGVRKTLEQNATKLVHRWQSIAHKLTKEIHSSIAILRVDSSEENEKMTIQGSYGICGLWRENGRDS</sequence>
<feature type="signal peptide" evidence="13">
    <location>
        <begin position="1"/>
        <end position="21"/>
    </location>
</feature>
<evidence type="ECO:0000256" key="9">
    <source>
        <dbReference type="ARBA" id="ARBA00022827"/>
    </source>
</evidence>
<evidence type="ECO:0000256" key="1">
    <source>
        <dbReference type="ARBA" id="ARBA00001974"/>
    </source>
</evidence>
<evidence type="ECO:0000256" key="8">
    <source>
        <dbReference type="ARBA" id="ARBA00022741"/>
    </source>
</evidence>
<keyword evidence="4" id="KW-0134">Cell wall</keyword>
<evidence type="ECO:0000256" key="11">
    <source>
        <dbReference type="ARBA" id="ARBA00023157"/>
    </source>
</evidence>
<dbReference type="GO" id="GO:0016491">
    <property type="term" value="F:oxidoreductase activity"/>
    <property type="evidence" value="ECO:0007669"/>
    <property type="project" value="UniProtKB-KW"/>
</dbReference>
<dbReference type="GO" id="GO:0071949">
    <property type="term" value="F:FAD binding"/>
    <property type="evidence" value="ECO:0007669"/>
    <property type="project" value="InterPro"/>
</dbReference>
<name>A0A5B6UZ88_9ROSI</name>
<keyword evidence="12" id="KW-0325">Glycoprotein</keyword>
<evidence type="ECO:0000256" key="5">
    <source>
        <dbReference type="ARBA" id="ARBA00022525"/>
    </source>
</evidence>
<keyword evidence="6" id="KW-0285">Flavoprotein</keyword>
<dbReference type="Gene3D" id="3.40.462.20">
    <property type="match status" value="3"/>
</dbReference>
<keyword evidence="5" id="KW-0964">Secreted</keyword>
<evidence type="ECO:0000256" key="10">
    <source>
        <dbReference type="ARBA" id="ARBA00023002"/>
    </source>
</evidence>
<dbReference type="InterPro" id="IPR012951">
    <property type="entry name" value="BBE"/>
</dbReference>
<feature type="domain" description="FAD-binding PCMH-type" evidence="14">
    <location>
        <begin position="559"/>
        <end position="735"/>
    </location>
</feature>
<dbReference type="InterPro" id="IPR016166">
    <property type="entry name" value="FAD-bd_PCMH"/>
</dbReference>
<evidence type="ECO:0000256" key="12">
    <source>
        <dbReference type="ARBA" id="ARBA00023180"/>
    </source>
</evidence>
<dbReference type="Proteomes" id="UP000325315">
    <property type="component" value="Unassembled WGS sequence"/>
</dbReference>
<evidence type="ECO:0000256" key="4">
    <source>
        <dbReference type="ARBA" id="ARBA00022512"/>
    </source>
</evidence>
<accession>A0A5B6UZ88</accession>
<dbReference type="InterPro" id="IPR016167">
    <property type="entry name" value="FAD-bd_PCMH_sub1"/>
</dbReference>
<feature type="domain" description="FAD-binding PCMH-type" evidence="14">
    <location>
        <begin position="70"/>
        <end position="247"/>
    </location>
</feature>
<evidence type="ECO:0000256" key="7">
    <source>
        <dbReference type="ARBA" id="ARBA00022729"/>
    </source>
</evidence>